<feature type="transmembrane region" description="Helical" evidence="6">
    <location>
        <begin position="207"/>
        <end position="230"/>
    </location>
</feature>
<dbReference type="InterPro" id="IPR005016">
    <property type="entry name" value="TDE1/TMS"/>
</dbReference>
<feature type="transmembrane region" description="Helical" evidence="6">
    <location>
        <begin position="264"/>
        <end position="285"/>
    </location>
</feature>
<evidence type="ECO:0000256" key="2">
    <source>
        <dbReference type="ARBA" id="ARBA00006665"/>
    </source>
</evidence>
<evidence type="ECO:0000256" key="5">
    <source>
        <dbReference type="ARBA" id="ARBA00023136"/>
    </source>
</evidence>
<evidence type="ECO:0000313" key="8">
    <source>
        <dbReference type="EMBL" id="KAF7490590.1"/>
    </source>
</evidence>
<evidence type="ECO:0000256" key="3">
    <source>
        <dbReference type="ARBA" id="ARBA00022692"/>
    </source>
</evidence>
<feature type="transmembrane region" description="Helical" evidence="6">
    <location>
        <begin position="167"/>
        <end position="187"/>
    </location>
</feature>
<dbReference type="OMA" id="WVDKMES"/>
<feature type="signal peptide" evidence="7">
    <location>
        <begin position="1"/>
        <end position="16"/>
    </location>
</feature>
<dbReference type="Proteomes" id="UP000070412">
    <property type="component" value="Unassembled WGS sequence"/>
</dbReference>
<feature type="transmembrane region" description="Helical" evidence="6">
    <location>
        <begin position="408"/>
        <end position="427"/>
    </location>
</feature>
<feature type="transmembrane region" description="Helical" evidence="6">
    <location>
        <begin position="101"/>
        <end position="121"/>
    </location>
</feature>
<organism evidence="8">
    <name type="scientific">Sarcoptes scabiei</name>
    <name type="common">Itch mite</name>
    <name type="synonym">Acarus scabiei</name>
    <dbReference type="NCBI Taxonomy" id="52283"/>
    <lineage>
        <taxon>Eukaryota</taxon>
        <taxon>Metazoa</taxon>
        <taxon>Ecdysozoa</taxon>
        <taxon>Arthropoda</taxon>
        <taxon>Chelicerata</taxon>
        <taxon>Arachnida</taxon>
        <taxon>Acari</taxon>
        <taxon>Acariformes</taxon>
        <taxon>Sarcoptiformes</taxon>
        <taxon>Astigmata</taxon>
        <taxon>Psoroptidia</taxon>
        <taxon>Sarcoptoidea</taxon>
        <taxon>Sarcoptidae</taxon>
        <taxon>Sarcoptinae</taxon>
        <taxon>Sarcoptes</taxon>
    </lineage>
</organism>
<reference evidence="9" key="3">
    <citation type="submission" date="2022-06" db="UniProtKB">
        <authorList>
            <consortium name="EnsemblMetazoa"/>
        </authorList>
    </citation>
    <scope>IDENTIFICATION</scope>
</reference>
<keyword evidence="10" id="KW-1185">Reference proteome</keyword>
<dbReference type="PANTHER" id="PTHR10383:SF9">
    <property type="entry name" value="SERINE INCORPORATOR, ISOFORM F"/>
    <property type="match status" value="1"/>
</dbReference>
<feature type="chain" id="PRO_5038316199" evidence="7">
    <location>
        <begin position="17"/>
        <end position="434"/>
    </location>
</feature>
<dbReference type="AlphaFoldDB" id="A0A834VCK1"/>
<dbReference type="EMBL" id="WVUK01000062">
    <property type="protein sequence ID" value="KAF7490590.1"/>
    <property type="molecule type" value="Genomic_DNA"/>
</dbReference>
<feature type="transmembrane region" description="Helical" evidence="6">
    <location>
        <begin position="36"/>
        <end position="53"/>
    </location>
</feature>
<sequence length="434" mass="49192">MGILLSVCGLSQLACCATSTACNCLGCIAPSIGGRLMYAVMLFLVTVTGWIMMLPNVSNWLQSKVPFCWKKMSISVMSFIGKSSEKEPEPTICEKATGYLAVYRLMFGTFLFFIFFGFIMIKIQSKRDPRIALHRGFWLIKFIMLVSIIFGSFYIPDTGSFGSIWQNFGFIGSFLFLMIQVCFLILFADDLAASWNRMTSSDGIHFLLPLVSLINYVASVVGLALFYSYYGGSGCALHNWMISINLILIILITFTAISPKVQEYYTGSGLLQSSILSIYITYMTWSALNSSPNANCKPILWSQSPDKTDWQSFIALLICFVCVIYSSIRLSTKAGIERISGAPLEIDQESNEDQNLEEDENYSHWPFFYWLFALATLYLMMTLTNWFTPNEQYKHFGESASSLWIKMISSWFSALIYLWILVAPVLLHDYRDFS</sequence>
<gene>
    <name evidence="8" type="ORF">SSS_7615</name>
</gene>
<evidence type="ECO:0000256" key="1">
    <source>
        <dbReference type="ARBA" id="ARBA00004141"/>
    </source>
</evidence>
<name>A0A834VCK1_SARSC</name>
<dbReference type="OrthoDB" id="5963193at2759"/>
<reference evidence="10" key="1">
    <citation type="journal article" date="2020" name="PLoS Negl. Trop. Dis.">
        <title>High-quality nuclear genome for Sarcoptes scabiei-A critical resource for a neglected parasite.</title>
        <authorList>
            <person name="Korhonen P.K."/>
            <person name="Gasser R.B."/>
            <person name="Ma G."/>
            <person name="Wang T."/>
            <person name="Stroehlein A.J."/>
            <person name="Young N.D."/>
            <person name="Ang C.S."/>
            <person name="Fernando D.D."/>
            <person name="Lu H.C."/>
            <person name="Taylor S."/>
            <person name="Reynolds S.L."/>
            <person name="Mofiz E."/>
            <person name="Najaraj S.H."/>
            <person name="Gowda H."/>
            <person name="Madugundu A."/>
            <person name="Renuse S."/>
            <person name="Holt D."/>
            <person name="Pandey A."/>
            <person name="Papenfuss A.T."/>
            <person name="Fischer K."/>
        </authorList>
    </citation>
    <scope>NUCLEOTIDE SEQUENCE [LARGE SCALE GENOMIC DNA]</scope>
</reference>
<feature type="transmembrane region" description="Helical" evidence="6">
    <location>
        <begin position="236"/>
        <end position="257"/>
    </location>
</feature>
<accession>A0A834VCK1</accession>
<reference evidence="8" key="2">
    <citation type="submission" date="2020-01" db="EMBL/GenBank/DDBJ databases">
        <authorList>
            <person name="Korhonen P.K.K."/>
            <person name="Guangxu M.G."/>
            <person name="Wang T.W."/>
            <person name="Stroehlein A.J.S."/>
            <person name="Young N.D."/>
            <person name="Ang C.-S.A."/>
            <person name="Fernando D.W.F."/>
            <person name="Lu H.L."/>
            <person name="Taylor S.T."/>
            <person name="Ehtesham M.E.M."/>
            <person name="Najaraj S.H.N."/>
            <person name="Harsha G.H.G."/>
            <person name="Madugundu A.M."/>
            <person name="Renuse S.R."/>
            <person name="Holt D.H."/>
            <person name="Pandey A.P."/>
            <person name="Papenfuss A.P."/>
            <person name="Gasser R.B.G."/>
            <person name="Fischer K.F."/>
        </authorList>
    </citation>
    <scope>NUCLEOTIDE SEQUENCE</scope>
    <source>
        <strain evidence="8">SSS_KF_BRIS2020</strain>
    </source>
</reference>
<comment type="subcellular location">
    <subcellularLocation>
        <location evidence="1">Membrane</location>
        <topology evidence="1">Multi-pass membrane protein</topology>
    </subcellularLocation>
</comment>
<dbReference type="Pfam" id="PF03348">
    <property type="entry name" value="Serinc"/>
    <property type="match status" value="1"/>
</dbReference>
<dbReference type="PANTHER" id="PTHR10383">
    <property type="entry name" value="SERINE INCORPORATOR"/>
    <property type="match status" value="1"/>
</dbReference>
<keyword evidence="4 6" id="KW-1133">Transmembrane helix</keyword>
<dbReference type="EnsemblMetazoa" id="SSS_7615s_mrna">
    <property type="protein sequence ID" value="KAF7490590.1"/>
    <property type="gene ID" value="SSS_7615"/>
</dbReference>
<keyword evidence="5 6" id="KW-0472">Membrane</keyword>
<evidence type="ECO:0000256" key="4">
    <source>
        <dbReference type="ARBA" id="ARBA00022989"/>
    </source>
</evidence>
<protein>
    <submittedName>
        <fullName evidence="8">Serine incorporator 3</fullName>
    </submittedName>
</protein>
<feature type="transmembrane region" description="Helical" evidence="6">
    <location>
        <begin position="310"/>
        <end position="328"/>
    </location>
</feature>
<comment type="similarity">
    <text evidence="2">Belongs to the TDE1 family.</text>
</comment>
<evidence type="ECO:0000313" key="9">
    <source>
        <dbReference type="EnsemblMetazoa" id="KAF7490590.1"/>
    </source>
</evidence>
<proteinExistence type="inferred from homology"/>
<keyword evidence="7" id="KW-0732">Signal</keyword>
<feature type="transmembrane region" description="Helical" evidence="6">
    <location>
        <begin position="367"/>
        <end position="388"/>
    </location>
</feature>
<evidence type="ECO:0000256" key="7">
    <source>
        <dbReference type="SAM" id="SignalP"/>
    </source>
</evidence>
<keyword evidence="3 6" id="KW-0812">Transmembrane</keyword>
<dbReference type="GO" id="GO:0016020">
    <property type="term" value="C:membrane"/>
    <property type="evidence" value="ECO:0007669"/>
    <property type="project" value="UniProtKB-SubCell"/>
</dbReference>
<evidence type="ECO:0000256" key="6">
    <source>
        <dbReference type="SAM" id="Phobius"/>
    </source>
</evidence>
<evidence type="ECO:0000313" key="10">
    <source>
        <dbReference type="Proteomes" id="UP000070412"/>
    </source>
</evidence>
<feature type="transmembrane region" description="Helical" evidence="6">
    <location>
        <begin position="133"/>
        <end position="155"/>
    </location>
</feature>